<comment type="caution">
    <text evidence="12">The sequence shown here is derived from an EMBL/GenBank/DDBJ whole genome shotgun (WGS) entry which is preliminary data.</text>
</comment>
<reference evidence="12 13" key="1">
    <citation type="journal article" date="2016" name="Nat. Commun.">
        <title>Thousands of microbial genomes shed light on interconnected biogeochemical processes in an aquifer system.</title>
        <authorList>
            <person name="Anantharaman K."/>
            <person name="Brown C.T."/>
            <person name="Hug L.A."/>
            <person name="Sharon I."/>
            <person name="Castelle C.J."/>
            <person name="Probst A.J."/>
            <person name="Thomas B.C."/>
            <person name="Singh A."/>
            <person name="Wilkins M.J."/>
            <person name="Karaoz U."/>
            <person name="Brodie E.L."/>
            <person name="Williams K.H."/>
            <person name="Hubbard S.S."/>
            <person name="Banfield J.F."/>
        </authorList>
    </citation>
    <scope>NUCLEOTIDE SEQUENCE [LARGE SCALE GENOMIC DNA]</scope>
</reference>
<protein>
    <recommendedName>
        <fullName evidence="10">Peptidyl-prolyl cis-trans isomerase</fullName>
        <ecNumber evidence="10">5.2.1.8</ecNumber>
    </recommendedName>
</protein>
<dbReference type="EC" id="5.2.1.8" evidence="10"/>
<comment type="subcellular location">
    <subcellularLocation>
        <location evidence="2">Cytoplasm</location>
    </subcellularLocation>
</comment>
<evidence type="ECO:0000256" key="4">
    <source>
        <dbReference type="ARBA" id="ARBA00022490"/>
    </source>
</evidence>
<feature type="domain" description="PPIase FKBP-type" evidence="11">
    <location>
        <begin position="7"/>
        <end position="83"/>
    </location>
</feature>
<dbReference type="GO" id="GO:0003755">
    <property type="term" value="F:peptidyl-prolyl cis-trans isomerase activity"/>
    <property type="evidence" value="ECO:0007669"/>
    <property type="project" value="UniProtKB-UniRule"/>
</dbReference>
<evidence type="ECO:0000313" key="13">
    <source>
        <dbReference type="Proteomes" id="UP000178742"/>
    </source>
</evidence>
<evidence type="ECO:0000256" key="9">
    <source>
        <dbReference type="PROSITE-ProRule" id="PRU00277"/>
    </source>
</evidence>
<dbReference type="PANTHER" id="PTHR47861:SF3">
    <property type="entry name" value="FKBP-TYPE PEPTIDYL-PROLYL CIS-TRANS ISOMERASE SLYD"/>
    <property type="match status" value="1"/>
</dbReference>
<comment type="catalytic activity">
    <reaction evidence="1 9 10">
        <text>[protein]-peptidylproline (omega=180) = [protein]-peptidylproline (omega=0)</text>
        <dbReference type="Rhea" id="RHEA:16237"/>
        <dbReference type="Rhea" id="RHEA-COMP:10747"/>
        <dbReference type="Rhea" id="RHEA-COMP:10748"/>
        <dbReference type="ChEBI" id="CHEBI:83833"/>
        <dbReference type="ChEBI" id="CHEBI:83834"/>
        <dbReference type="EC" id="5.2.1.8"/>
    </reaction>
</comment>
<dbReference type="Gene3D" id="3.10.50.40">
    <property type="match status" value="1"/>
</dbReference>
<organism evidence="12 13">
    <name type="scientific">Candidatus Magasanikbacteria bacterium RIFCSPHIGHO2_02_FULL_41_13</name>
    <dbReference type="NCBI Taxonomy" id="1798676"/>
    <lineage>
        <taxon>Bacteria</taxon>
        <taxon>Candidatus Magasanikiibacteriota</taxon>
    </lineage>
</organism>
<keyword evidence="6" id="KW-0143">Chaperone</keyword>
<evidence type="ECO:0000256" key="1">
    <source>
        <dbReference type="ARBA" id="ARBA00000971"/>
    </source>
</evidence>
<name>A0A1F6M730_9BACT</name>
<evidence type="ECO:0000259" key="11">
    <source>
        <dbReference type="PROSITE" id="PS50059"/>
    </source>
</evidence>
<dbReference type="STRING" id="1798676.A3B90_03115"/>
<keyword evidence="5 9" id="KW-0697">Rotamase</keyword>
<gene>
    <name evidence="12" type="ORF">A3B90_03115</name>
</gene>
<dbReference type="GO" id="GO:0042026">
    <property type="term" value="P:protein refolding"/>
    <property type="evidence" value="ECO:0007669"/>
    <property type="project" value="UniProtKB-ARBA"/>
</dbReference>
<evidence type="ECO:0000256" key="2">
    <source>
        <dbReference type="ARBA" id="ARBA00004496"/>
    </source>
</evidence>
<evidence type="ECO:0000256" key="5">
    <source>
        <dbReference type="ARBA" id="ARBA00023110"/>
    </source>
</evidence>
<evidence type="ECO:0000256" key="3">
    <source>
        <dbReference type="ARBA" id="ARBA00006577"/>
    </source>
</evidence>
<evidence type="ECO:0000256" key="10">
    <source>
        <dbReference type="RuleBase" id="RU003915"/>
    </source>
</evidence>
<accession>A0A1F6M730</accession>
<dbReference type="SUPFAM" id="SSF54534">
    <property type="entry name" value="FKBP-like"/>
    <property type="match status" value="1"/>
</dbReference>
<evidence type="ECO:0000256" key="8">
    <source>
        <dbReference type="ARBA" id="ARBA00037071"/>
    </source>
</evidence>
<dbReference type="GO" id="GO:0005737">
    <property type="term" value="C:cytoplasm"/>
    <property type="evidence" value="ECO:0007669"/>
    <property type="project" value="UniProtKB-SubCell"/>
</dbReference>
<dbReference type="PANTHER" id="PTHR47861">
    <property type="entry name" value="FKBP-TYPE PEPTIDYL-PROLYL CIS-TRANS ISOMERASE SLYD"/>
    <property type="match status" value="1"/>
</dbReference>
<dbReference type="Pfam" id="PF00254">
    <property type="entry name" value="FKBP_C"/>
    <property type="match status" value="1"/>
</dbReference>
<evidence type="ECO:0000256" key="6">
    <source>
        <dbReference type="ARBA" id="ARBA00023186"/>
    </source>
</evidence>
<dbReference type="AlphaFoldDB" id="A0A1F6M730"/>
<dbReference type="InterPro" id="IPR001179">
    <property type="entry name" value="PPIase_FKBP_dom"/>
</dbReference>
<evidence type="ECO:0000313" key="12">
    <source>
        <dbReference type="EMBL" id="OGH67411.1"/>
    </source>
</evidence>
<sequence length="142" mass="15649">MPQAKAGNKVRVHYTGKLTDGTIFDSSRERDPLEFVIGGGMVIIGFDDGATGLEIGESRTVTIPPERGYGPRREEMLMVIPRDQFPAHLDPHIGDKYQVPDEFGRVSMLTVADVSDHSVTLDANHELAGKDLTFDIELVEIL</sequence>
<dbReference type="PROSITE" id="PS50059">
    <property type="entry name" value="FKBP_PPIASE"/>
    <property type="match status" value="1"/>
</dbReference>
<comment type="function">
    <text evidence="8">Also involved in hydrogenase metallocenter assembly, probably by participating in the nickel insertion step. This function in hydrogenase biosynthesis requires chaperone activity and the presence of the metal-binding domain, but not PPIase activity.</text>
</comment>
<evidence type="ECO:0000256" key="7">
    <source>
        <dbReference type="ARBA" id="ARBA00023235"/>
    </source>
</evidence>
<dbReference type="InterPro" id="IPR046357">
    <property type="entry name" value="PPIase_dom_sf"/>
</dbReference>
<dbReference type="Proteomes" id="UP000178742">
    <property type="component" value="Unassembled WGS sequence"/>
</dbReference>
<comment type="similarity">
    <text evidence="3 10">Belongs to the FKBP-type PPIase family.</text>
</comment>
<keyword evidence="7 9" id="KW-0413">Isomerase</keyword>
<dbReference type="EMBL" id="MFPX01000001">
    <property type="protein sequence ID" value="OGH67411.1"/>
    <property type="molecule type" value="Genomic_DNA"/>
</dbReference>
<proteinExistence type="inferred from homology"/>
<keyword evidence="4" id="KW-0963">Cytoplasm</keyword>